<dbReference type="PROSITE" id="PS51318">
    <property type="entry name" value="TAT"/>
    <property type="match status" value="1"/>
</dbReference>
<evidence type="ECO:0000313" key="2">
    <source>
        <dbReference type="EMBL" id="NNH22327.1"/>
    </source>
</evidence>
<protein>
    <submittedName>
        <fullName evidence="2">DUF3515 family protein</fullName>
    </submittedName>
</protein>
<dbReference type="Proteomes" id="UP000555552">
    <property type="component" value="Unassembled WGS sequence"/>
</dbReference>
<organism evidence="2 3">
    <name type="scientific">Pseudokineococcus marinus</name>
    <dbReference type="NCBI Taxonomy" id="351215"/>
    <lineage>
        <taxon>Bacteria</taxon>
        <taxon>Bacillati</taxon>
        <taxon>Actinomycetota</taxon>
        <taxon>Actinomycetes</taxon>
        <taxon>Kineosporiales</taxon>
        <taxon>Kineosporiaceae</taxon>
        <taxon>Pseudokineococcus</taxon>
    </lineage>
</organism>
<dbReference type="InterPro" id="IPR021903">
    <property type="entry name" value="DUF3515"/>
</dbReference>
<dbReference type="InterPro" id="IPR006311">
    <property type="entry name" value="TAT_signal"/>
</dbReference>
<dbReference type="EMBL" id="JABEMA010000033">
    <property type="protein sequence ID" value="NNH22327.1"/>
    <property type="molecule type" value="Genomic_DNA"/>
</dbReference>
<dbReference type="Pfam" id="PF12028">
    <property type="entry name" value="DUF3515"/>
    <property type="match status" value="1"/>
</dbReference>
<gene>
    <name evidence="2" type="ORF">HLB09_04345</name>
</gene>
<feature type="signal peptide" evidence="1">
    <location>
        <begin position="1"/>
        <end position="29"/>
    </location>
</feature>
<feature type="chain" id="PRO_5039444490" evidence="1">
    <location>
        <begin position="30"/>
        <end position="154"/>
    </location>
</feature>
<dbReference type="RefSeq" id="WP_171202174.1">
    <property type="nucleotide sequence ID" value="NZ_BAAANP010000005.1"/>
</dbReference>
<dbReference type="AlphaFoldDB" id="A0A849BMQ3"/>
<reference evidence="2 3" key="1">
    <citation type="submission" date="2020-05" db="EMBL/GenBank/DDBJ databases">
        <title>MicrobeNet Type strains.</title>
        <authorList>
            <person name="Nicholson A.C."/>
        </authorList>
    </citation>
    <scope>NUCLEOTIDE SEQUENCE [LARGE SCALE GENOMIC DNA]</scope>
    <source>
        <strain evidence="2 3">JCM 14547</strain>
    </source>
</reference>
<comment type="caution">
    <text evidence="2">The sequence shown here is derived from an EMBL/GenBank/DDBJ whole genome shotgun (WGS) entry which is preliminary data.</text>
</comment>
<name>A0A849BMQ3_9ACTN</name>
<accession>A0A849BMQ3</accession>
<evidence type="ECO:0000313" key="3">
    <source>
        <dbReference type="Proteomes" id="UP000555552"/>
    </source>
</evidence>
<sequence>MTGTAPRRRALVAATALLLLPGCGGSPVAAPAAPEAADPGCASVLVLVREVDELAGLPRVASTGQSTAAWASPDRSEQVVLRCGVDLPGPTTDACLSVDGVDWVASDAEASPPWTTYGRAPATQVAVTGDLTAADVLPGLGGAVEALEARRSCS</sequence>
<evidence type="ECO:0000256" key="1">
    <source>
        <dbReference type="SAM" id="SignalP"/>
    </source>
</evidence>
<proteinExistence type="predicted"/>
<keyword evidence="1" id="KW-0732">Signal</keyword>
<keyword evidence="3" id="KW-1185">Reference proteome</keyword>